<dbReference type="AlphaFoldDB" id="A0A1W9KVN2"/>
<evidence type="ECO:0000256" key="1">
    <source>
        <dbReference type="SAM" id="MobiDB-lite"/>
    </source>
</evidence>
<dbReference type="InterPro" id="IPR018692">
    <property type="entry name" value="DUF2189"/>
</dbReference>
<reference evidence="3 4" key="1">
    <citation type="submission" date="2017-01" db="EMBL/GenBank/DDBJ databases">
        <title>Novel large sulfur bacteria in the metagenomes of groundwater-fed chemosynthetic microbial mats in the Lake Huron basin.</title>
        <authorList>
            <person name="Sharrar A.M."/>
            <person name="Flood B.E."/>
            <person name="Bailey J.V."/>
            <person name="Jones D.S."/>
            <person name="Biddanda B."/>
            <person name="Ruberg S.A."/>
            <person name="Marcus D.N."/>
            <person name="Dick G.J."/>
        </authorList>
    </citation>
    <scope>NUCLEOTIDE SEQUENCE [LARGE SCALE GENOMIC DNA]</scope>
    <source>
        <strain evidence="3">A7</strain>
    </source>
</reference>
<evidence type="ECO:0008006" key="5">
    <source>
        <dbReference type="Google" id="ProtNLM"/>
    </source>
</evidence>
<feature type="transmembrane region" description="Helical" evidence="2">
    <location>
        <begin position="44"/>
        <end position="65"/>
    </location>
</feature>
<protein>
    <recommendedName>
        <fullName evidence="5">Integral membrane protein</fullName>
    </recommendedName>
</protein>
<evidence type="ECO:0000313" key="4">
    <source>
        <dbReference type="Proteomes" id="UP000192505"/>
    </source>
</evidence>
<evidence type="ECO:0000313" key="3">
    <source>
        <dbReference type="EMBL" id="OQW88644.1"/>
    </source>
</evidence>
<keyword evidence="2" id="KW-0472">Membrane</keyword>
<feature type="transmembrane region" description="Helical" evidence="2">
    <location>
        <begin position="223"/>
        <end position="252"/>
    </location>
</feature>
<feature type="transmembrane region" description="Helical" evidence="2">
    <location>
        <begin position="119"/>
        <end position="137"/>
    </location>
</feature>
<proteinExistence type="predicted"/>
<keyword evidence="2" id="KW-0812">Transmembrane</keyword>
<dbReference type="Proteomes" id="UP000192505">
    <property type="component" value="Unassembled WGS sequence"/>
</dbReference>
<comment type="caution">
    <text evidence="3">The sequence shown here is derived from an EMBL/GenBank/DDBJ whole genome shotgun (WGS) entry which is preliminary data.</text>
</comment>
<dbReference type="Pfam" id="PF09955">
    <property type="entry name" value="DUF2189"/>
    <property type="match status" value="1"/>
</dbReference>
<feature type="transmembrane region" description="Helical" evidence="2">
    <location>
        <begin position="171"/>
        <end position="198"/>
    </location>
</feature>
<dbReference type="EMBL" id="MTEI01000003">
    <property type="protein sequence ID" value="OQW88644.1"/>
    <property type="molecule type" value="Genomic_DNA"/>
</dbReference>
<name>A0A1W9KVN2_9BURK</name>
<keyword evidence="2" id="KW-1133">Transmembrane helix</keyword>
<sequence>MSLRPPEEPPAPYVPPPSEAPARDIAQLGWSAPGRWLKLGWHDLAANPGISLFFGVAFWAMALALTEVFRSQPEYTMTLVSGCLLVGPFLALGLYDASRRREQGLQPDFVASITCWKDHLRSLSLLVGVLIVLELLWGRASLVVIAVFFTTGMPSSVGIAQAVLNPQNLEFLMAYLMVGGVFATLVFATSVVSIPMILDRDTDAITAAITSIEVVLNNTGVMLWWAALIVGLTAAAMLLPWSLGLLLVGPLLGHGSWHAYRQSVRWRAAP</sequence>
<organism evidence="3 4">
    <name type="scientific">Rhodoferax ferrireducens</name>
    <dbReference type="NCBI Taxonomy" id="192843"/>
    <lineage>
        <taxon>Bacteria</taxon>
        <taxon>Pseudomonadati</taxon>
        <taxon>Pseudomonadota</taxon>
        <taxon>Betaproteobacteria</taxon>
        <taxon>Burkholderiales</taxon>
        <taxon>Comamonadaceae</taxon>
        <taxon>Rhodoferax</taxon>
    </lineage>
</organism>
<accession>A0A1W9KVN2</accession>
<feature type="transmembrane region" description="Helical" evidence="2">
    <location>
        <begin position="77"/>
        <end position="98"/>
    </location>
</feature>
<feature type="compositionally biased region" description="Pro residues" evidence="1">
    <location>
        <begin position="8"/>
        <end position="19"/>
    </location>
</feature>
<feature type="region of interest" description="Disordered" evidence="1">
    <location>
        <begin position="1"/>
        <end position="20"/>
    </location>
</feature>
<evidence type="ECO:0000256" key="2">
    <source>
        <dbReference type="SAM" id="Phobius"/>
    </source>
</evidence>
<gene>
    <name evidence="3" type="ORF">BWK72_06585</name>
</gene>